<name>A0A9N8JD16_9PEZI</name>
<dbReference type="InterPro" id="IPR011047">
    <property type="entry name" value="Quinoprotein_ADH-like_sf"/>
</dbReference>
<dbReference type="Proteomes" id="UP000716446">
    <property type="component" value="Unassembled WGS sequence"/>
</dbReference>
<evidence type="ECO:0000313" key="2">
    <source>
        <dbReference type="EMBL" id="CAD0083634.1"/>
    </source>
</evidence>
<dbReference type="PANTHER" id="PTHR32303:SF10">
    <property type="entry name" value="OUTER MEMBRANE PROTEIN ASSEMBLY FACTOR BAMB"/>
    <property type="match status" value="1"/>
</dbReference>
<evidence type="ECO:0000256" key="1">
    <source>
        <dbReference type="SAM" id="SignalP"/>
    </source>
</evidence>
<proteinExistence type="predicted"/>
<organism evidence="2 3">
    <name type="scientific">Aureobasidium vineae</name>
    <dbReference type="NCBI Taxonomy" id="2773715"/>
    <lineage>
        <taxon>Eukaryota</taxon>
        <taxon>Fungi</taxon>
        <taxon>Dikarya</taxon>
        <taxon>Ascomycota</taxon>
        <taxon>Pezizomycotina</taxon>
        <taxon>Dothideomycetes</taxon>
        <taxon>Dothideomycetidae</taxon>
        <taxon>Dothideales</taxon>
        <taxon>Saccotheciaceae</taxon>
        <taxon>Aureobasidium</taxon>
    </lineage>
</organism>
<keyword evidence="1" id="KW-0732">Signal</keyword>
<protein>
    <recommendedName>
        <fullName evidence="4">Membrane-associated protein</fullName>
    </recommendedName>
</protein>
<evidence type="ECO:0000313" key="3">
    <source>
        <dbReference type="Proteomes" id="UP000716446"/>
    </source>
</evidence>
<dbReference type="EMBL" id="CAIJEN010000002">
    <property type="protein sequence ID" value="CAD0083634.1"/>
    <property type="molecule type" value="Genomic_DNA"/>
</dbReference>
<feature type="chain" id="PRO_5040107576" description="Membrane-associated protein" evidence="1">
    <location>
        <begin position="30"/>
        <end position="373"/>
    </location>
</feature>
<dbReference type="Gene3D" id="2.140.10.10">
    <property type="entry name" value="Quinoprotein alcohol dehydrogenase-like superfamily"/>
    <property type="match status" value="1"/>
</dbReference>
<sequence>MLCNPMVLADMHLSIILWSLVVFPVFVCASDHAASFEWSEWGANVLNNRWSQSKSAIDSFNAGNLKESCVLQYFKGVSAPPAISGGIAYFPTWDCQFVALDYENCQVLWNISVVDIVTGFAPLTALQTTLTAAVSRSTPQIDGSILYFTTLAHALLVAIDYRTGALLAVMQINPHELATLTMSPTFYKGKIFVGSSSQEEAAAGLVPGYSCCSLVGNMAAIEFNKGTRNFNVIWNVSMILEGPTVPGWSGVGVWGSQLSIDESRSQVFVTTGNVCSVPLEYESCLTDSGSNNQSCLPNGVLQEAVIAFNIDTGAIRWLRIVSPLDAWTLACGLATGGTSVLHNPAICPGTPGPDADFGMAPTFVPGSKWTPNG</sequence>
<evidence type="ECO:0008006" key="4">
    <source>
        <dbReference type="Google" id="ProtNLM"/>
    </source>
</evidence>
<keyword evidence="3" id="KW-1185">Reference proteome</keyword>
<dbReference type="AlphaFoldDB" id="A0A9N8JD16"/>
<dbReference type="PANTHER" id="PTHR32303">
    <property type="entry name" value="QUINOPROTEIN ALCOHOL DEHYDROGENASE (CYTOCHROME C)"/>
    <property type="match status" value="1"/>
</dbReference>
<comment type="caution">
    <text evidence="2">The sequence shown here is derived from an EMBL/GenBank/DDBJ whole genome shotgun (WGS) entry which is preliminary data.</text>
</comment>
<dbReference type="SUPFAM" id="SSF50998">
    <property type="entry name" value="Quinoprotein alcohol dehydrogenase-like"/>
    <property type="match status" value="1"/>
</dbReference>
<gene>
    <name evidence="2" type="ORF">AWRI4619_LOCUS2201</name>
</gene>
<reference evidence="2" key="1">
    <citation type="submission" date="2020-06" db="EMBL/GenBank/DDBJ databases">
        <authorList>
            <person name="Onetto C."/>
        </authorList>
    </citation>
    <scope>NUCLEOTIDE SEQUENCE</scope>
</reference>
<feature type="signal peptide" evidence="1">
    <location>
        <begin position="1"/>
        <end position="29"/>
    </location>
</feature>
<accession>A0A9N8JD16</accession>